<keyword evidence="3" id="KW-1185">Reference proteome</keyword>
<protein>
    <submittedName>
        <fullName evidence="2">Elongation of very long chain fatty acids protein 6</fullName>
    </submittedName>
</protein>
<comment type="caution">
    <text evidence="2">The sequence shown here is derived from an EMBL/GenBank/DDBJ whole genome shotgun (WGS) entry which is preliminary data.</text>
</comment>
<feature type="transmembrane region" description="Helical" evidence="1">
    <location>
        <begin position="20"/>
        <end position="43"/>
    </location>
</feature>
<evidence type="ECO:0000256" key="1">
    <source>
        <dbReference type="SAM" id="Phobius"/>
    </source>
</evidence>
<keyword evidence="1" id="KW-0472">Membrane</keyword>
<evidence type="ECO:0000313" key="3">
    <source>
        <dbReference type="Proteomes" id="UP000094527"/>
    </source>
</evidence>
<sequence length="48" mass="5689">MYPYFALRAIGIKIPSYVANFITTIQFSQMLIGFGVNITSWYLQRKYY</sequence>
<keyword evidence="1" id="KW-1133">Transmembrane helix</keyword>
<dbReference type="OrthoDB" id="10259681at2759"/>
<name>A0A1D2MXM8_ORCCI</name>
<proteinExistence type="predicted"/>
<dbReference type="EMBL" id="LJIJ01000432">
    <property type="protein sequence ID" value="ODM97554.1"/>
    <property type="molecule type" value="Genomic_DNA"/>
</dbReference>
<gene>
    <name evidence="2" type="ORF">Ocin01_09125</name>
</gene>
<dbReference type="Proteomes" id="UP000094527">
    <property type="component" value="Unassembled WGS sequence"/>
</dbReference>
<organism evidence="2 3">
    <name type="scientific">Orchesella cincta</name>
    <name type="common">Springtail</name>
    <name type="synonym">Podura cincta</name>
    <dbReference type="NCBI Taxonomy" id="48709"/>
    <lineage>
        <taxon>Eukaryota</taxon>
        <taxon>Metazoa</taxon>
        <taxon>Ecdysozoa</taxon>
        <taxon>Arthropoda</taxon>
        <taxon>Hexapoda</taxon>
        <taxon>Collembola</taxon>
        <taxon>Entomobryomorpha</taxon>
        <taxon>Entomobryoidea</taxon>
        <taxon>Orchesellidae</taxon>
        <taxon>Orchesellinae</taxon>
        <taxon>Orchesella</taxon>
    </lineage>
</organism>
<reference evidence="2 3" key="1">
    <citation type="journal article" date="2016" name="Genome Biol. Evol.">
        <title>Gene Family Evolution Reflects Adaptation to Soil Environmental Stressors in the Genome of the Collembolan Orchesella cincta.</title>
        <authorList>
            <person name="Faddeeva-Vakhrusheva A."/>
            <person name="Derks M.F."/>
            <person name="Anvar S.Y."/>
            <person name="Agamennone V."/>
            <person name="Suring W."/>
            <person name="Smit S."/>
            <person name="van Straalen N.M."/>
            <person name="Roelofs D."/>
        </authorList>
    </citation>
    <scope>NUCLEOTIDE SEQUENCE [LARGE SCALE GENOMIC DNA]</scope>
    <source>
        <tissue evidence="2">Mixed pool</tissue>
    </source>
</reference>
<accession>A0A1D2MXM8</accession>
<dbReference type="AlphaFoldDB" id="A0A1D2MXM8"/>
<evidence type="ECO:0000313" key="2">
    <source>
        <dbReference type="EMBL" id="ODM97554.1"/>
    </source>
</evidence>
<keyword evidence="1" id="KW-0812">Transmembrane</keyword>